<accession>A0A9P3Q1J1</accession>
<dbReference type="EMBL" id="BRPK01000023">
    <property type="protein sequence ID" value="GLB45469.1"/>
    <property type="molecule type" value="Genomic_DNA"/>
</dbReference>
<gene>
    <name evidence="2" type="ORF">LshimejAT787_2300290</name>
</gene>
<sequence length="154" mass="16558">MFSLPFTSTLLSAALLTPIVSSVDALCLPNDHQSPSANPVLCPGLSRRTVYNPEITSPTAGTTWTIGSQVTVTWDVSGIPQDHRTAKSRVVLGWIEPGELNEHLDLEHPLAQDFPVGQGQASFVVPEVQPRDNYVVVVFGDSGNHSPPFSIRAS</sequence>
<organism evidence="2 3">
    <name type="scientific">Lyophyllum shimeji</name>
    <name type="common">Hon-shimeji</name>
    <name type="synonym">Tricholoma shimeji</name>
    <dbReference type="NCBI Taxonomy" id="47721"/>
    <lineage>
        <taxon>Eukaryota</taxon>
        <taxon>Fungi</taxon>
        <taxon>Dikarya</taxon>
        <taxon>Basidiomycota</taxon>
        <taxon>Agaricomycotina</taxon>
        <taxon>Agaricomycetes</taxon>
        <taxon>Agaricomycetidae</taxon>
        <taxon>Agaricales</taxon>
        <taxon>Tricholomatineae</taxon>
        <taxon>Lyophyllaceae</taxon>
        <taxon>Lyophyllum</taxon>
    </lineage>
</organism>
<evidence type="ECO:0000313" key="3">
    <source>
        <dbReference type="Proteomes" id="UP001063166"/>
    </source>
</evidence>
<evidence type="ECO:0000256" key="1">
    <source>
        <dbReference type="SAM" id="SignalP"/>
    </source>
</evidence>
<evidence type="ECO:0000313" key="2">
    <source>
        <dbReference type="EMBL" id="GLB45469.1"/>
    </source>
</evidence>
<name>A0A9P3Q1J1_LYOSH</name>
<proteinExistence type="predicted"/>
<dbReference type="Proteomes" id="UP001063166">
    <property type="component" value="Unassembled WGS sequence"/>
</dbReference>
<feature type="signal peptide" evidence="1">
    <location>
        <begin position="1"/>
        <end position="25"/>
    </location>
</feature>
<keyword evidence="1" id="KW-0732">Signal</keyword>
<dbReference type="AlphaFoldDB" id="A0A9P3Q1J1"/>
<reference evidence="2" key="1">
    <citation type="submission" date="2022-07" db="EMBL/GenBank/DDBJ databases">
        <title>The genome of Lyophyllum shimeji provides insight into the initial evolution of ectomycorrhizal fungal genome.</title>
        <authorList>
            <person name="Kobayashi Y."/>
            <person name="Shibata T."/>
            <person name="Hirakawa H."/>
            <person name="Shigenobu S."/>
            <person name="Nishiyama T."/>
            <person name="Yamada A."/>
            <person name="Hasebe M."/>
            <person name="Kawaguchi M."/>
        </authorList>
    </citation>
    <scope>NUCLEOTIDE SEQUENCE</scope>
    <source>
        <strain evidence="2">AT787</strain>
    </source>
</reference>
<comment type="caution">
    <text evidence="2">The sequence shown here is derived from an EMBL/GenBank/DDBJ whole genome shotgun (WGS) entry which is preliminary data.</text>
</comment>
<feature type="chain" id="PRO_5040136701" evidence="1">
    <location>
        <begin position="26"/>
        <end position="154"/>
    </location>
</feature>
<keyword evidence="3" id="KW-1185">Reference proteome</keyword>
<dbReference type="OrthoDB" id="2339190at2759"/>
<protein>
    <submittedName>
        <fullName evidence="2">Ser-Thr-rich glycosyl-phosphatidyl-inositol-anchored membrane family protein</fullName>
    </submittedName>
</protein>